<dbReference type="InterPro" id="IPR019370">
    <property type="entry name" value="E2F-assoc_phosphoprotein"/>
</dbReference>
<proteinExistence type="evidence at transcript level"/>
<dbReference type="Pfam" id="PF10238">
    <property type="entry name" value="Eapp_C"/>
    <property type="match status" value="1"/>
</dbReference>
<accession>S6AZK0</accession>
<reference evidence="1" key="1">
    <citation type="journal article" date="2014" name="BMC Genomics">
        <title>The Babesia bovis gene and promoter model: an update from full-length EST analysis.</title>
        <authorList>
            <person name="Yamagishi J."/>
            <person name="Wakaguri H."/>
            <person name="Yokoyama N."/>
            <person name="Yamashita R."/>
            <person name="Suzuki Y."/>
            <person name="Xuan X."/>
            <person name="Igarashi I."/>
        </authorList>
    </citation>
    <scope>NUCLEOTIDE SEQUENCE</scope>
    <source>
        <strain evidence="1">Texas</strain>
    </source>
</reference>
<dbReference type="EMBL" id="AK440679">
    <property type="protein sequence ID" value="BAN64473.1"/>
    <property type="molecule type" value="mRNA"/>
</dbReference>
<name>S6AZK0_BABBO</name>
<organism evidence="1">
    <name type="scientific">Babesia bovis</name>
    <dbReference type="NCBI Taxonomy" id="5865"/>
    <lineage>
        <taxon>Eukaryota</taxon>
        <taxon>Sar</taxon>
        <taxon>Alveolata</taxon>
        <taxon>Apicomplexa</taxon>
        <taxon>Aconoidasida</taxon>
        <taxon>Piroplasmida</taxon>
        <taxon>Babesiidae</taxon>
        <taxon>Babesia</taxon>
    </lineage>
</organism>
<dbReference type="PANTHER" id="PTHR15967">
    <property type="entry name" value="E2F-ASSOCIATED PHOSPHOPROTEIN"/>
    <property type="match status" value="1"/>
</dbReference>
<sequence>MSRDTGYFRNKYQIGLTIHPDTDTDSVPLPEECYASDVDESDAEFVRDTFGLSEGSSDAVLCCPGCFTPICYKCRINSFGHFESNEAVNVTVESGVTEDTDTPPESLSDTVYTAKRGPGDLHTASADCTARCDECRTVVAVVDDQGVYKFRCVIASRP</sequence>
<evidence type="ECO:0000313" key="1">
    <source>
        <dbReference type="EMBL" id="BAN64473.1"/>
    </source>
</evidence>
<dbReference type="GO" id="GO:0005634">
    <property type="term" value="C:nucleus"/>
    <property type="evidence" value="ECO:0007669"/>
    <property type="project" value="TreeGrafter"/>
</dbReference>
<protein>
    <submittedName>
        <fullName evidence="1">E2f-associated phosphoprotein</fullName>
    </submittedName>
</protein>
<dbReference type="AlphaFoldDB" id="S6AZK0"/>
<dbReference type="VEuPathDB" id="PiroplasmaDB:BBOV_III002935"/>
<dbReference type="PANTHER" id="PTHR15967:SF0">
    <property type="entry name" value="E2F-ASSOCIATED PHOSPHOPROTEIN"/>
    <property type="match status" value="1"/>
</dbReference>